<evidence type="ECO:0000313" key="2">
    <source>
        <dbReference type="EMBL" id="MDU0807417.1"/>
    </source>
</evidence>
<keyword evidence="2" id="KW-0067">ATP-binding</keyword>
<dbReference type="RefSeq" id="WP_315577425.1">
    <property type="nucleotide sequence ID" value="NZ_JARDXH010000007.1"/>
</dbReference>
<organism evidence="2 3">
    <name type="scientific">Aquirufa regiilacus</name>
    <dbReference type="NCBI Taxonomy" id="3024868"/>
    <lineage>
        <taxon>Bacteria</taxon>
        <taxon>Pseudomonadati</taxon>
        <taxon>Bacteroidota</taxon>
        <taxon>Cytophagia</taxon>
        <taxon>Cytophagales</taxon>
        <taxon>Flectobacillaceae</taxon>
        <taxon>Aquirufa</taxon>
    </lineage>
</organism>
<dbReference type="Pfam" id="PF04326">
    <property type="entry name" value="SLFN_AlbA_2"/>
    <property type="match status" value="1"/>
</dbReference>
<dbReference type="PANTHER" id="PTHR30595:SF6">
    <property type="entry name" value="SCHLAFEN ALBA-2 DOMAIN-CONTAINING PROTEIN"/>
    <property type="match status" value="1"/>
</dbReference>
<dbReference type="GO" id="GO:0005524">
    <property type="term" value="F:ATP binding"/>
    <property type="evidence" value="ECO:0007669"/>
    <property type="project" value="UniProtKB-KW"/>
</dbReference>
<protein>
    <submittedName>
        <fullName evidence="2">ATP-binding protein</fullName>
    </submittedName>
</protein>
<name>A0ABU3TP09_9BACT</name>
<proteinExistence type="predicted"/>
<gene>
    <name evidence="2" type="ORF">PQG45_00045</name>
</gene>
<accession>A0ABU3TP09</accession>
<keyword evidence="2" id="KW-0547">Nucleotide-binding</keyword>
<dbReference type="EMBL" id="JAVNWW010000001">
    <property type="protein sequence ID" value="MDU0807417.1"/>
    <property type="molecule type" value="Genomic_DNA"/>
</dbReference>
<evidence type="ECO:0000313" key="3">
    <source>
        <dbReference type="Proteomes" id="UP001249959"/>
    </source>
</evidence>
<dbReference type="InterPro" id="IPR038461">
    <property type="entry name" value="Schlafen_AlbA_2_dom_sf"/>
</dbReference>
<evidence type="ECO:0000259" key="1">
    <source>
        <dbReference type="Pfam" id="PF04326"/>
    </source>
</evidence>
<dbReference type="InterPro" id="IPR007421">
    <property type="entry name" value="Schlafen_AlbA_2_dom"/>
</dbReference>
<dbReference type="Proteomes" id="UP001249959">
    <property type="component" value="Unassembled WGS sequence"/>
</dbReference>
<reference evidence="2 3" key="1">
    <citation type="submission" date="2023-09" db="EMBL/GenBank/DDBJ databases">
        <title>Aquirufa genomes.</title>
        <authorList>
            <person name="Pitt A."/>
        </authorList>
    </citation>
    <scope>NUCLEOTIDE SEQUENCE [LARGE SCALE GENOMIC DNA]</scope>
    <source>
        <strain evidence="2 3">LEOWEIH-7C</strain>
    </source>
</reference>
<sequence length="236" mass="27367">MSLKTMRTGNEIVLDQATSNEAEMYLDLRNLKHLVRHGEGQRLEFKMKVKFPEKIVKELVAFANSDGGHLFVGVSDDGQIEGSKFVDEDQFLLEKAISQYCFPAFTYHVYRIPLENGRAVLVYQVFESVDKPHFVQLETDPNPVCYVRVNDRTIKASKEMKQILRRENEEGLSFAYGDTERWLMEYLRAHEHITLSEFALQCQLPAWLASRKLVLLVLSRVLKIEPGENQDHYSLR</sequence>
<dbReference type="Gene3D" id="3.30.950.30">
    <property type="entry name" value="Schlafen, AAA domain"/>
    <property type="match status" value="1"/>
</dbReference>
<feature type="domain" description="Schlafen AlbA-2" evidence="1">
    <location>
        <begin position="39"/>
        <end position="156"/>
    </location>
</feature>
<dbReference type="PANTHER" id="PTHR30595">
    <property type="entry name" value="GLPR-RELATED TRANSCRIPTIONAL REPRESSOR"/>
    <property type="match status" value="1"/>
</dbReference>
<comment type="caution">
    <text evidence="2">The sequence shown here is derived from an EMBL/GenBank/DDBJ whole genome shotgun (WGS) entry which is preliminary data.</text>
</comment>
<keyword evidence="3" id="KW-1185">Reference proteome</keyword>